<evidence type="ECO:0000256" key="2">
    <source>
        <dbReference type="SAM" id="Phobius"/>
    </source>
</evidence>
<comment type="caution">
    <text evidence="3">The sequence shown here is derived from an EMBL/GenBank/DDBJ whole genome shotgun (WGS) entry which is preliminary data.</text>
</comment>
<protein>
    <recommendedName>
        <fullName evidence="5">Alanine and proline-rich secreted protein Apa</fullName>
    </recommendedName>
</protein>
<gene>
    <name evidence="3" type="ORF">GCM10009804_71180</name>
</gene>
<organism evidence="3 4">
    <name type="scientific">Kribbella hippodromi</name>
    <dbReference type="NCBI Taxonomy" id="434347"/>
    <lineage>
        <taxon>Bacteria</taxon>
        <taxon>Bacillati</taxon>
        <taxon>Actinomycetota</taxon>
        <taxon>Actinomycetes</taxon>
        <taxon>Propionibacteriales</taxon>
        <taxon>Kribbellaceae</taxon>
        <taxon>Kribbella</taxon>
    </lineage>
</organism>
<keyword evidence="2" id="KW-0812">Transmembrane</keyword>
<feature type="region of interest" description="Disordered" evidence="1">
    <location>
        <begin position="63"/>
        <end position="122"/>
    </location>
</feature>
<accession>A0ABP4QCF9</accession>
<keyword evidence="2" id="KW-1133">Transmembrane helix</keyword>
<evidence type="ECO:0000256" key="1">
    <source>
        <dbReference type="SAM" id="MobiDB-lite"/>
    </source>
</evidence>
<evidence type="ECO:0000313" key="3">
    <source>
        <dbReference type="EMBL" id="GAA1604683.1"/>
    </source>
</evidence>
<dbReference type="EMBL" id="BAAAPH010000035">
    <property type="protein sequence ID" value="GAA1604683.1"/>
    <property type="molecule type" value="Genomic_DNA"/>
</dbReference>
<feature type="transmembrane region" description="Helical" evidence="2">
    <location>
        <begin position="39"/>
        <end position="60"/>
    </location>
</feature>
<keyword evidence="4" id="KW-1185">Reference proteome</keyword>
<evidence type="ECO:0008006" key="5">
    <source>
        <dbReference type="Google" id="ProtNLM"/>
    </source>
</evidence>
<keyword evidence="2" id="KW-0472">Membrane</keyword>
<proteinExistence type="predicted"/>
<name>A0ABP4QCF9_9ACTN</name>
<feature type="region of interest" description="Disordered" evidence="1">
    <location>
        <begin position="1"/>
        <end position="23"/>
    </location>
</feature>
<reference evidence="4" key="1">
    <citation type="journal article" date="2019" name="Int. J. Syst. Evol. Microbiol.">
        <title>The Global Catalogue of Microorganisms (GCM) 10K type strain sequencing project: providing services to taxonomists for standard genome sequencing and annotation.</title>
        <authorList>
            <consortium name="The Broad Institute Genomics Platform"/>
            <consortium name="The Broad Institute Genome Sequencing Center for Infectious Disease"/>
            <person name="Wu L."/>
            <person name="Ma J."/>
        </authorList>
    </citation>
    <scope>NUCLEOTIDE SEQUENCE [LARGE SCALE GENOMIC DNA]</scope>
    <source>
        <strain evidence="4">JCM 15572</strain>
    </source>
</reference>
<dbReference type="RefSeq" id="WP_344240944.1">
    <property type="nucleotide sequence ID" value="NZ_BAAAPH010000035.1"/>
</dbReference>
<evidence type="ECO:0000313" key="4">
    <source>
        <dbReference type="Proteomes" id="UP001501705"/>
    </source>
</evidence>
<feature type="compositionally biased region" description="Low complexity" evidence="1">
    <location>
        <begin position="63"/>
        <end position="94"/>
    </location>
</feature>
<dbReference type="Proteomes" id="UP001501705">
    <property type="component" value="Unassembled WGS sequence"/>
</dbReference>
<sequence length="268" mass="28383">MTDLKQLLDDAAGPEPAASTDDLTADLARGHRAVRRRRIASITGGALATALVVGVGWSVLPAATTSSPAPAVKPTVTPTTSAKAPKASTKVPTTNAKGAPEHPVPPSQKEDPRPPAPLPATPVPLVVNRSPFPGPITCDLIPQGWAVRIKGNAQELYDPNLKNPMRYRALTSTLLLQAAELMPRPGGGRIDRVPNVPWAQVAMKRAGKNPAAVFHINDSSGNNLPSQAEVYEQQGATNRLVIVSNYALPLGWIAYPTLLQFADSCHYK</sequence>